<dbReference type="EMBL" id="UOEF01000084">
    <property type="protein sequence ID" value="VAV89770.1"/>
    <property type="molecule type" value="Genomic_DNA"/>
</dbReference>
<protein>
    <submittedName>
        <fullName evidence="1">Uncharacterized protein</fullName>
    </submittedName>
</protein>
<accession>A0A3B0R974</accession>
<organism evidence="1">
    <name type="scientific">hydrothermal vent metagenome</name>
    <dbReference type="NCBI Taxonomy" id="652676"/>
    <lineage>
        <taxon>unclassified sequences</taxon>
        <taxon>metagenomes</taxon>
        <taxon>ecological metagenomes</taxon>
    </lineage>
</organism>
<dbReference type="AlphaFoldDB" id="A0A3B0R974"/>
<name>A0A3B0R974_9ZZZZ</name>
<sequence>MSILSFLLALTPIEQAHPCIGDFVYRGGKDEVSIGLRIRTEPDVAELLFSDFGNVISNSIEWSIDRMQFIDNHDFSTVKVECKTNSAVLTLPASEYVSERSFSMRRTTGSLWDVDKREGWNLPKH</sequence>
<reference evidence="1" key="1">
    <citation type="submission" date="2018-06" db="EMBL/GenBank/DDBJ databases">
        <authorList>
            <person name="Zhirakovskaya E."/>
        </authorList>
    </citation>
    <scope>NUCLEOTIDE SEQUENCE</scope>
</reference>
<proteinExistence type="predicted"/>
<gene>
    <name evidence="1" type="ORF">MNBD_ALPHA04-117</name>
</gene>
<evidence type="ECO:0000313" key="1">
    <source>
        <dbReference type="EMBL" id="VAV89770.1"/>
    </source>
</evidence>